<reference evidence="8" key="1">
    <citation type="journal article" date="2019" name="Int. J. Syst. Evol. Microbiol.">
        <title>The Global Catalogue of Microorganisms (GCM) 10K type strain sequencing project: providing services to taxonomists for standard genome sequencing and annotation.</title>
        <authorList>
            <consortium name="The Broad Institute Genomics Platform"/>
            <consortium name="The Broad Institute Genome Sequencing Center for Infectious Disease"/>
            <person name="Wu L."/>
            <person name="Ma J."/>
        </authorList>
    </citation>
    <scope>NUCLEOTIDE SEQUENCE [LARGE SCALE GENOMIC DNA]</scope>
    <source>
        <strain evidence="8">JCM 17925</strain>
    </source>
</reference>
<keyword evidence="5 6" id="KW-0472">Membrane</keyword>
<keyword evidence="4 6" id="KW-1133">Transmembrane helix</keyword>
<feature type="transmembrane region" description="Helical" evidence="6">
    <location>
        <begin position="302"/>
        <end position="321"/>
    </location>
</feature>
<evidence type="ECO:0000313" key="7">
    <source>
        <dbReference type="EMBL" id="GAA4410940.1"/>
    </source>
</evidence>
<name>A0ABP8KMI6_9BACT</name>
<dbReference type="Pfam" id="PF01594">
    <property type="entry name" value="AI-2E_transport"/>
    <property type="match status" value="1"/>
</dbReference>
<keyword evidence="8" id="KW-1185">Reference proteome</keyword>
<dbReference type="InterPro" id="IPR002549">
    <property type="entry name" value="AI-2E-like"/>
</dbReference>
<evidence type="ECO:0000256" key="3">
    <source>
        <dbReference type="ARBA" id="ARBA00022692"/>
    </source>
</evidence>
<comment type="similarity">
    <text evidence="2">Belongs to the autoinducer-2 exporter (AI-2E) (TC 2.A.86) family.</text>
</comment>
<feature type="transmembrane region" description="Helical" evidence="6">
    <location>
        <begin position="51"/>
        <end position="69"/>
    </location>
</feature>
<evidence type="ECO:0000256" key="6">
    <source>
        <dbReference type="SAM" id="Phobius"/>
    </source>
</evidence>
<keyword evidence="3 6" id="KW-0812">Transmembrane</keyword>
<sequence length="387" mass="41717">MKSVLRRLFSVESEPAPSPVAGTAPDLLAAEVPRNAEEKQPPASRLYVKRVTLAVGILVVTFLLLTFLWGSRSILFLSFGAILFALMLRAIADLLCRVLPGFPEKAAVGIALFLLVALFGIFIYKTAPSISAEAEKLAEEVPASLQDIEQRLERSGVGRYILKEFRENTPTPDLATGFGHITGLFGAVTNALVLLFGGLFLALSPTLYTKGVAKLFPLSRRPRVYEVLGCMGKQLRGWLLGQFISMLVVGVLVWAGLAFLDMPLALVLGVIAFLTDFIPFVGPIIGAIPGILLAFSQGPQMALYVTLVYVAVQQIESYLVVPLVQQQTVSLPPALIMIVALLGGALFGLPGIIIATPALVAIITFIEEVYVKDFLGDRPEESQPEQA</sequence>
<accession>A0ABP8KMI6</accession>
<feature type="transmembrane region" description="Helical" evidence="6">
    <location>
        <begin position="178"/>
        <end position="203"/>
    </location>
</feature>
<dbReference type="PANTHER" id="PTHR21716:SF62">
    <property type="entry name" value="TRANSPORT PROTEIN YDBI-RELATED"/>
    <property type="match status" value="1"/>
</dbReference>
<dbReference type="Proteomes" id="UP001500936">
    <property type="component" value="Unassembled WGS sequence"/>
</dbReference>
<feature type="transmembrane region" description="Helical" evidence="6">
    <location>
        <begin position="107"/>
        <end position="124"/>
    </location>
</feature>
<feature type="transmembrane region" description="Helical" evidence="6">
    <location>
        <begin position="75"/>
        <end position="95"/>
    </location>
</feature>
<comment type="caution">
    <text evidence="7">The sequence shown here is derived from an EMBL/GenBank/DDBJ whole genome shotgun (WGS) entry which is preliminary data.</text>
</comment>
<gene>
    <name evidence="7" type="ORF">GCM10023187_36160</name>
</gene>
<feature type="transmembrane region" description="Helical" evidence="6">
    <location>
        <begin position="333"/>
        <end position="366"/>
    </location>
</feature>
<evidence type="ECO:0000256" key="4">
    <source>
        <dbReference type="ARBA" id="ARBA00022989"/>
    </source>
</evidence>
<evidence type="ECO:0000313" key="8">
    <source>
        <dbReference type="Proteomes" id="UP001500936"/>
    </source>
</evidence>
<feature type="transmembrane region" description="Helical" evidence="6">
    <location>
        <begin position="238"/>
        <end position="260"/>
    </location>
</feature>
<comment type="subcellular location">
    <subcellularLocation>
        <location evidence="1">Membrane</location>
        <topology evidence="1">Multi-pass membrane protein</topology>
    </subcellularLocation>
</comment>
<protein>
    <submittedName>
        <fullName evidence="7">AI-2E family transporter</fullName>
    </submittedName>
</protein>
<dbReference type="PANTHER" id="PTHR21716">
    <property type="entry name" value="TRANSMEMBRANE PROTEIN"/>
    <property type="match status" value="1"/>
</dbReference>
<feature type="transmembrane region" description="Helical" evidence="6">
    <location>
        <begin position="266"/>
        <end position="295"/>
    </location>
</feature>
<proteinExistence type="inferred from homology"/>
<evidence type="ECO:0000256" key="2">
    <source>
        <dbReference type="ARBA" id="ARBA00009773"/>
    </source>
</evidence>
<evidence type="ECO:0000256" key="5">
    <source>
        <dbReference type="ARBA" id="ARBA00023136"/>
    </source>
</evidence>
<dbReference type="RefSeq" id="WP_345269298.1">
    <property type="nucleotide sequence ID" value="NZ_BAABHB010000007.1"/>
</dbReference>
<evidence type="ECO:0000256" key="1">
    <source>
        <dbReference type="ARBA" id="ARBA00004141"/>
    </source>
</evidence>
<organism evidence="7 8">
    <name type="scientific">Nibrella viscosa</name>
    <dbReference type="NCBI Taxonomy" id="1084524"/>
    <lineage>
        <taxon>Bacteria</taxon>
        <taxon>Pseudomonadati</taxon>
        <taxon>Bacteroidota</taxon>
        <taxon>Cytophagia</taxon>
        <taxon>Cytophagales</taxon>
        <taxon>Spirosomataceae</taxon>
        <taxon>Nibrella</taxon>
    </lineage>
</organism>
<dbReference type="EMBL" id="BAABHB010000007">
    <property type="protein sequence ID" value="GAA4410940.1"/>
    <property type="molecule type" value="Genomic_DNA"/>
</dbReference>